<evidence type="ECO:0000256" key="1">
    <source>
        <dbReference type="ARBA" id="ARBA00001913"/>
    </source>
</evidence>
<evidence type="ECO:0000256" key="5">
    <source>
        <dbReference type="ARBA" id="ARBA00022801"/>
    </source>
</evidence>
<keyword evidence="3" id="KW-0479">Metal-binding</keyword>
<dbReference type="KEGG" id="gms:SOIL9_59210"/>
<dbReference type="Gene3D" id="3.30.1120.10">
    <property type="match status" value="1"/>
</dbReference>
<comment type="cofactor">
    <cofactor evidence="1">
        <name>Ca(2+)</name>
        <dbReference type="ChEBI" id="CHEBI:29108"/>
    </cofactor>
</comment>
<proteinExistence type="inferred from homology"/>
<sequence length="433" mass="48497">MPRLSVSCVLALAFTLPAQAAPPNVVLIVGDDQGWTDYGFMGHEHIKTPHLDKLARESLVFKRGYVPTSLCRASLATMVTGLYPHQHLMTSNDPPIPKGLTNAQAQKDAGFLKQRQEMIALFENAPTLPKLLEKEGYVSFQAGKWWEGNACRCGGFTEGMTHGDPAKGARHGDEGLKIGREGLQPVFDFLDKAQKDKKPFFVWYAPMMPHLPHNPPERLFNKYKDKTKSEFVAKYWAMCEWFDETIGDLLAKLEKSGQSENTIVIYLHDNGWIQDETSANFAPKSKRSPYDGGLRTPILVKWPGHVKSGESDRLASSVDLAPTILRAVGAEPSKGMTGIDLLDAHWVASRSELFGETFEHNAVDITKPAANLQYRWVLDGNWKLILPHESNVKDGQPELYDVTKDPTEKDNVAAKHLDKVKELTKRLDAWWKP</sequence>
<keyword evidence="10" id="KW-1185">Reference proteome</keyword>
<dbReference type="SUPFAM" id="SSF53649">
    <property type="entry name" value="Alkaline phosphatase-like"/>
    <property type="match status" value="1"/>
</dbReference>
<organism evidence="9 10">
    <name type="scientific">Gemmata massiliana</name>
    <dbReference type="NCBI Taxonomy" id="1210884"/>
    <lineage>
        <taxon>Bacteria</taxon>
        <taxon>Pseudomonadati</taxon>
        <taxon>Planctomycetota</taxon>
        <taxon>Planctomycetia</taxon>
        <taxon>Gemmatales</taxon>
        <taxon>Gemmataceae</taxon>
        <taxon>Gemmata</taxon>
    </lineage>
</organism>
<gene>
    <name evidence="9" type="ORF">SOIL9_59210</name>
</gene>
<dbReference type="GO" id="GO:0046872">
    <property type="term" value="F:metal ion binding"/>
    <property type="evidence" value="ECO:0007669"/>
    <property type="project" value="UniProtKB-KW"/>
</dbReference>
<keyword evidence="5" id="KW-0378">Hydrolase</keyword>
<evidence type="ECO:0000256" key="4">
    <source>
        <dbReference type="ARBA" id="ARBA00022729"/>
    </source>
</evidence>
<evidence type="ECO:0000313" key="9">
    <source>
        <dbReference type="EMBL" id="VTR91793.1"/>
    </source>
</evidence>
<name>A0A6P2CSA3_9BACT</name>
<evidence type="ECO:0000256" key="6">
    <source>
        <dbReference type="ARBA" id="ARBA00022837"/>
    </source>
</evidence>
<dbReference type="InterPro" id="IPR000917">
    <property type="entry name" value="Sulfatase_N"/>
</dbReference>
<comment type="similarity">
    <text evidence="2">Belongs to the sulfatase family.</text>
</comment>
<evidence type="ECO:0000256" key="7">
    <source>
        <dbReference type="SAM" id="SignalP"/>
    </source>
</evidence>
<dbReference type="PANTHER" id="PTHR42693">
    <property type="entry name" value="ARYLSULFATASE FAMILY MEMBER"/>
    <property type="match status" value="1"/>
</dbReference>
<accession>A0A6P2CSA3</accession>
<evidence type="ECO:0000256" key="2">
    <source>
        <dbReference type="ARBA" id="ARBA00008779"/>
    </source>
</evidence>
<dbReference type="Pfam" id="PF00884">
    <property type="entry name" value="Sulfatase"/>
    <property type="match status" value="1"/>
</dbReference>
<keyword evidence="6" id="KW-0106">Calcium</keyword>
<dbReference type="AlphaFoldDB" id="A0A6P2CSA3"/>
<dbReference type="CDD" id="cd16027">
    <property type="entry name" value="SGSH"/>
    <property type="match status" value="1"/>
</dbReference>
<evidence type="ECO:0000256" key="3">
    <source>
        <dbReference type="ARBA" id="ARBA00022723"/>
    </source>
</evidence>
<dbReference type="InterPro" id="IPR050738">
    <property type="entry name" value="Sulfatase"/>
</dbReference>
<dbReference type="InterPro" id="IPR017850">
    <property type="entry name" value="Alkaline_phosphatase_core_sf"/>
</dbReference>
<feature type="domain" description="Sulfatase N-terminal" evidence="8">
    <location>
        <begin position="23"/>
        <end position="329"/>
    </location>
</feature>
<protein>
    <recommendedName>
        <fullName evidence="8">Sulfatase N-terminal domain-containing protein</fullName>
    </recommendedName>
</protein>
<dbReference type="RefSeq" id="WP_162666738.1">
    <property type="nucleotide sequence ID" value="NZ_LR593886.1"/>
</dbReference>
<dbReference type="EMBL" id="LR593886">
    <property type="protein sequence ID" value="VTR91793.1"/>
    <property type="molecule type" value="Genomic_DNA"/>
</dbReference>
<dbReference type="Gene3D" id="3.40.720.10">
    <property type="entry name" value="Alkaline Phosphatase, subunit A"/>
    <property type="match status" value="1"/>
</dbReference>
<dbReference type="GO" id="GO:0004065">
    <property type="term" value="F:arylsulfatase activity"/>
    <property type="evidence" value="ECO:0007669"/>
    <property type="project" value="TreeGrafter"/>
</dbReference>
<keyword evidence="4 7" id="KW-0732">Signal</keyword>
<feature type="signal peptide" evidence="7">
    <location>
        <begin position="1"/>
        <end position="20"/>
    </location>
</feature>
<evidence type="ECO:0000313" key="10">
    <source>
        <dbReference type="Proteomes" id="UP000464178"/>
    </source>
</evidence>
<evidence type="ECO:0000259" key="8">
    <source>
        <dbReference type="Pfam" id="PF00884"/>
    </source>
</evidence>
<feature type="chain" id="PRO_5027082407" description="Sulfatase N-terminal domain-containing protein" evidence="7">
    <location>
        <begin position="21"/>
        <end position="433"/>
    </location>
</feature>
<dbReference type="PANTHER" id="PTHR42693:SF42">
    <property type="entry name" value="ARYLSULFATASE G"/>
    <property type="match status" value="1"/>
</dbReference>
<dbReference type="Proteomes" id="UP000464178">
    <property type="component" value="Chromosome"/>
</dbReference>
<reference evidence="9 10" key="1">
    <citation type="submission" date="2019-05" db="EMBL/GenBank/DDBJ databases">
        <authorList>
            <consortium name="Science for Life Laboratories"/>
        </authorList>
    </citation>
    <scope>NUCLEOTIDE SEQUENCE [LARGE SCALE GENOMIC DNA]</scope>
    <source>
        <strain evidence="9">Soil9</strain>
    </source>
</reference>